<evidence type="ECO:0000256" key="13">
    <source>
        <dbReference type="ARBA" id="ARBA00023098"/>
    </source>
</evidence>
<gene>
    <name evidence="21" type="ORF">B0H94_101164</name>
</gene>
<keyword evidence="9" id="KW-0444">Lipid biosynthesis</keyword>
<evidence type="ECO:0000256" key="3">
    <source>
        <dbReference type="ARBA" id="ARBA00005042"/>
    </source>
</evidence>
<keyword evidence="13" id="KW-0443">Lipid metabolism</keyword>
<name>A0A2P8HYL7_9BACI</name>
<organism evidence="21 22">
    <name type="scientific">Salsuginibacillus halophilus</name>
    <dbReference type="NCBI Taxonomy" id="517424"/>
    <lineage>
        <taxon>Bacteria</taxon>
        <taxon>Bacillati</taxon>
        <taxon>Bacillota</taxon>
        <taxon>Bacilli</taxon>
        <taxon>Bacillales</taxon>
        <taxon>Bacillaceae</taxon>
        <taxon>Salsuginibacillus</taxon>
    </lineage>
</organism>
<dbReference type="EMBL" id="PYAV01000001">
    <property type="protein sequence ID" value="PSL51254.1"/>
    <property type="molecule type" value="Genomic_DNA"/>
</dbReference>
<feature type="transmembrane region" description="Helical" evidence="20">
    <location>
        <begin position="164"/>
        <end position="181"/>
    </location>
</feature>
<evidence type="ECO:0000256" key="10">
    <source>
        <dbReference type="ARBA" id="ARBA00022679"/>
    </source>
</evidence>
<dbReference type="NCBIfam" id="TIGR00560">
    <property type="entry name" value="pgsA"/>
    <property type="match status" value="1"/>
</dbReference>
<comment type="subcellular location">
    <subcellularLocation>
        <location evidence="2">Cell membrane</location>
        <topology evidence="2">Multi-pass membrane protein</topology>
    </subcellularLocation>
</comment>
<dbReference type="InterPro" id="IPR000462">
    <property type="entry name" value="CDP-OH_P_trans"/>
</dbReference>
<dbReference type="Gene3D" id="1.20.120.1760">
    <property type="match status" value="1"/>
</dbReference>
<dbReference type="FunFam" id="1.20.120.1760:FF:000004">
    <property type="entry name" value="CDP-diacylglycerol--glycerol-3-phosphate 3-phosphatidyltransferase"/>
    <property type="match status" value="1"/>
</dbReference>
<evidence type="ECO:0000256" key="1">
    <source>
        <dbReference type="ARBA" id="ARBA00003973"/>
    </source>
</evidence>
<evidence type="ECO:0000256" key="8">
    <source>
        <dbReference type="ARBA" id="ARBA00022475"/>
    </source>
</evidence>
<feature type="transmembrane region" description="Helical" evidence="20">
    <location>
        <begin position="83"/>
        <end position="107"/>
    </location>
</feature>
<dbReference type="Pfam" id="PF01066">
    <property type="entry name" value="CDP-OH_P_transf"/>
    <property type="match status" value="1"/>
</dbReference>
<dbReference type="PANTHER" id="PTHR14269">
    <property type="entry name" value="CDP-DIACYLGLYCEROL--GLYCEROL-3-PHOSPHATE 3-PHOSPHATIDYLTRANSFERASE-RELATED"/>
    <property type="match status" value="1"/>
</dbReference>
<comment type="similarity">
    <text evidence="5 19">Belongs to the CDP-alcohol phosphatidyltransferase class-I family.</text>
</comment>
<keyword evidence="14 20" id="KW-0472">Membrane</keyword>
<dbReference type="PIRSF" id="PIRSF000847">
    <property type="entry name" value="Phos_ph_gly_syn"/>
    <property type="match status" value="1"/>
</dbReference>
<feature type="transmembrane region" description="Helical" evidence="20">
    <location>
        <begin position="12"/>
        <end position="31"/>
    </location>
</feature>
<reference evidence="21 22" key="1">
    <citation type="submission" date="2018-03" db="EMBL/GenBank/DDBJ databases">
        <title>Genomic Encyclopedia of Type Strains, Phase III (KMG-III): the genomes of soil and plant-associated and newly described type strains.</title>
        <authorList>
            <person name="Whitman W."/>
        </authorList>
    </citation>
    <scope>NUCLEOTIDE SEQUENCE [LARGE SCALE GENOMIC DNA]</scope>
    <source>
        <strain evidence="21 22">CGMCC 1.07653</strain>
    </source>
</reference>
<keyword evidence="10 19" id="KW-0808">Transferase</keyword>
<evidence type="ECO:0000313" key="22">
    <source>
        <dbReference type="Proteomes" id="UP000242310"/>
    </source>
</evidence>
<evidence type="ECO:0000256" key="7">
    <source>
        <dbReference type="ARBA" id="ARBA00014944"/>
    </source>
</evidence>
<comment type="pathway">
    <text evidence="4">Lipid metabolism.</text>
</comment>
<dbReference type="PROSITE" id="PS00379">
    <property type="entry name" value="CDP_ALCOHOL_P_TRANSF"/>
    <property type="match status" value="1"/>
</dbReference>
<protein>
    <recommendedName>
        <fullName evidence="7 18">CDP-diacylglycerol--glycerol-3-phosphate 3-phosphatidyltransferase</fullName>
        <ecNumber evidence="6 18">2.7.8.5</ecNumber>
    </recommendedName>
</protein>
<comment type="function">
    <text evidence="1">This protein catalyzes the committed step to the synthesis of the acidic phospholipids.</text>
</comment>
<evidence type="ECO:0000256" key="19">
    <source>
        <dbReference type="RuleBase" id="RU003750"/>
    </source>
</evidence>
<evidence type="ECO:0000256" key="4">
    <source>
        <dbReference type="ARBA" id="ARBA00005189"/>
    </source>
</evidence>
<dbReference type="GO" id="GO:0006655">
    <property type="term" value="P:phosphatidylglycerol biosynthetic process"/>
    <property type="evidence" value="ECO:0007669"/>
    <property type="project" value="UniProtKB-UniPathway"/>
</dbReference>
<keyword evidence="15" id="KW-0594">Phospholipid biosynthesis</keyword>
<dbReference type="PANTHER" id="PTHR14269:SF62">
    <property type="entry name" value="CDP-DIACYLGLYCEROL--GLYCEROL-3-PHOSPHATE 3-PHOSPHATIDYLTRANSFERASE 1, CHLOROPLASTIC"/>
    <property type="match status" value="1"/>
</dbReference>
<evidence type="ECO:0000256" key="14">
    <source>
        <dbReference type="ARBA" id="ARBA00023136"/>
    </source>
</evidence>
<evidence type="ECO:0000256" key="20">
    <source>
        <dbReference type="SAM" id="Phobius"/>
    </source>
</evidence>
<dbReference type="UniPathway" id="UPA00084">
    <property type="reaction ID" value="UER00503"/>
</dbReference>
<comment type="catalytic activity">
    <reaction evidence="17">
        <text>a CDP-1,2-diacyl-sn-glycerol + sn-glycerol 3-phosphate = a 1,2-diacyl-sn-glycero-3-phospho-(1'-sn-glycero-3'-phosphate) + CMP + H(+)</text>
        <dbReference type="Rhea" id="RHEA:12593"/>
        <dbReference type="ChEBI" id="CHEBI:15378"/>
        <dbReference type="ChEBI" id="CHEBI:57597"/>
        <dbReference type="ChEBI" id="CHEBI:58332"/>
        <dbReference type="ChEBI" id="CHEBI:60110"/>
        <dbReference type="ChEBI" id="CHEBI:60377"/>
        <dbReference type="EC" id="2.7.8.5"/>
    </reaction>
</comment>
<dbReference type="EC" id="2.7.8.5" evidence="6 18"/>
<dbReference type="InterPro" id="IPR043130">
    <property type="entry name" value="CDP-OH_PTrfase_TM_dom"/>
</dbReference>
<keyword evidence="12 20" id="KW-1133">Transmembrane helix</keyword>
<evidence type="ECO:0000256" key="18">
    <source>
        <dbReference type="NCBIfam" id="TIGR00560"/>
    </source>
</evidence>
<evidence type="ECO:0000256" key="12">
    <source>
        <dbReference type="ARBA" id="ARBA00022989"/>
    </source>
</evidence>
<dbReference type="InterPro" id="IPR004570">
    <property type="entry name" value="Phosphatidylglycerol_P_synth"/>
</dbReference>
<dbReference type="InterPro" id="IPR050324">
    <property type="entry name" value="CDP-alcohol_PTase-I"/>
</dbReference>
<feature type="transmembrane region" description="Helical" evidence="20">
    <location>
        <begin position="43"/>
        <end position="62"/>
    </location>
</feature>
<dbReference type="AlphaFoldDB" id="A0A2P8HYL7"/>
<evidence type="ECO:0000256" key="16">
    <source>
        <dbReference type="ARBA" id="ARBA00023264"/>
    </source>
</evidence>
<dbReference type="Proteomes" id="UP000242310">
    <property type="component" value="Unassembled WGS sequence"/>
</dbReference>
<comment type="caution">
    <text evidence="21">The sequence shown here is derived from an EMBL/GenBank/DDBJ whole genome shotgun (WGS) entry which is preliminary data.</text>
</comment>
<evidence type="ECO:0000256" key="9">
    <source>
        <dbReference type="ARBA" id="ARBA00022516"/>
    </source>
</evidence>
<dbReference type="GO" id="GO:0005886">
    <property type="term" value="C:plasma membrane"/>
    <property type="evidence" value="ECO:0007669"/>
    <property type="project" value="UniProtKB-SubCell"/>
</dbReference>
<keyword evidence="22" id="KW-1185">Reference proteome</keyword>
<sequence>MNLPNQITILRIALIPLILIVLLAPLDWGSWTVGSAEIPVHHGLAAFIFILAAATDWVDGYVARKQQLITNLGKFLDPLADKLLVTAALVALVELQMLPAWMAVVILSREFAVTGMRLVAAGDGAVIAASSLGKWKTMFQMAGLAVLMLHNAPFGEGGFPLADLLIWLAVIFTVISGWDYFSKNRHVFQSG</sequence>
<keyword evidence="16" id="KW-1208">Phospholipid metabolism</keyword>
<accession>A0A2P8HYL7</accession>
<comment type="pathway">
    <text evidence="3">Phospholipid metabolism; phosphatidylglycerol biosynthesis; phosphatidylglycerol from CDP-diacylglycerol: step 1/2.</text>
</comment>
<keyword evidence="11 20" id="KW-0812">Transmembrane</keyword>
<evidence type="ECO:0000256" key="2">
    <source>
        <dbReference type="ARBA" id="ARBA00004651"/>
    </source>
</evidence>
<evidence type="ECO:0000256" key="17">
    <source>
        <dbReference type="ARBA" id="ARBA00048586"/>
    </source>
</evidence>
<dbReference type="OrthoDB" id="9796672at2"/>
<evidence type="ECO:0000256" key="15">
    <source>
        <dbReference type="ARBA" id="ARBA00023209"/>
    </source>
</evidence>
<dbReference type="InterPro" id="IPR048254">
    <property type="entry name" value="CDP_ALCOHOL_P_TRANSF_CS"/>
</dbReference>
<dbReference type="GO" id="GO:0008444">
    <property type="term" value="F:CDP-diacylglycerol-glycerol-3-phosphate 3-phosphatidyltransferase activity"/>
    <property type="evidence" value="ECO:0007669"/>
    <property type="project" value="UniProtKB-UniRule"/>
</dbReference>
<evidence type="ECO:0000256" key="5">
    <source>
        <dbReference type="ARBA" id="ARBA00010441"/>
    </source>
</evidence>
<keyword evidence="8" id="KW-1003">Cell membrane</keyword>
<proteinExistence type="inferred from homology"/>
<dbReference type="RefSeq" id="WP_106587331.1">
    <property type="nucleotide sequence ID" value="NZ_PYAV01000001.1"/>
</dbReference>
<evidence type="ECO:0000256" key="6">
    <source>
        <dbReference type="ARBA" id="ARBA00013170"/>
    </source>
</evidence>
<evidence type="ECO:0000313" key="21">
    <source>
        <dbReference type="EMBL" id="PSL51254.1"/>
    </source>
</evidence>
<evidence type="ECO:0000256" key="11">
    <source>
        <dbReference type="ARBA" id="ARBA00022692"/>
    </source>
</evidence>